<gene>
    <name evidence="2" type="ordered locus">SNE_A04290</name>
</gene>
<reference evidence="2 3" key="2">
    <citation type="journal article" date="2011" name="Mol. Biol. Evol.">
        <title>Unity in variety--the pan-genome of the Chlamydiae.</title>
        <authorList>
            <person name="Collingro A."/>
            <person name="Tischler P."/>
            <person name="Weinmaier T."/>
            <person name="Penz T."/>
            <person name="Heinz E."/>
            <person name="Brunham R.C."/>
            <person name="Read T.D."/>
            <person name="Bavoil P.M."/>
            <person name="Sachse K."/>
            <person name="Kahane S."/>
            <person name="Friedman M.G."/>
            <person name="Rattei T."/>
            <person name="Myers G.S."/>
            <person name="Horn M."/>
        </authorList>
    </citation>
    <scope>NUCLEOTIDE SEQUENCE [LARGE SCALE GENOMIC DNA]</scope>
    <source>
        <strain evidence="3">ATCC VR-1471 / Z</strain>
    </source>
</reference>
<accession>F8L6H1</accession>
<keyword evidence="3" id="KW-1185">Reference proteome</keyword>
<reference key="1">
    <citation type="journal article" date="2011" name="Mol. Biol. Evol.">
        <title>Unity in variety -- the pan-genome of the Chlamydiae.</title>
        <authorList>
            <person name="Collingro A."/>
            <person name="Tischler P."/>
            <person name="Weinmaier T."/>
            <person name="Penz T."/>
            <person name="Heinz E."/>
            <person name="Brunham R.C."/>
            <person name="Read T.D."/>
            <person name="Bavoil P.M."/>
            <person name="Sachse K."/>
            <person name="Kahane S."/>
            <person name="Friedman M.G."/>
            <person name="Rattei T."/>
            <person name="Myers G.S.A."/>
            <person name="Horn M."/>
        </authorList>
    </citation>
    <scope>NUCLEOTIDE SEQUENCE</scope>
    <source>
        <strain>Z</strain>
    </source>
</reference>
<dbReference type="KEGG" id="sng:SNE_A04290"/>
<proteinExistence type="predicted"/>
<keyword evidence="1" id="KW-0175">Coiled coil</keyword>
<dbReference type="STRING" id="331113.SNE_A04290"/>
<dbReference type="EMBL" id="FR872582">
    <property type="protein sequence ID" value="CCB88306.1"/>
    <property type="molecule type" value="Genomic_DNA"/>
</dbReference>
<protein>
    <submittedName>
        <fullName evidence="2">Uncharacterized protein</fullName>
    </submittedName>
</protein>
<evidence type="ECO:0000256" key="1">
    <source>
        <dbReference type="SAM" id="Coils"/>
    </source>
</evidence>
<sequence>MKCFKDKEEIMTTTQSTEQTNTTTSTFGDFGTFQPGTMAVCSSELLALAEVLVEISQKYGQQVIDALEEQTTAAEVTQKTYDEMGENEFLSALTTGLGEIAGGMINVGTSIYDSRSMSAEHEEINKINEKIANAKTFEKACEERLESSPDRVVSNGTSSSVSIEKFKRAGYDFGKEPINNNEKEAILLAGNDIEGQEGVLANVHKYIQRQEDQKNMLERKINKRSTRRNNYAQGVSAIIKGSADSSAGYFRNESAQWQGRQAVANNALQNAQKVTDTSSSQAQSTQQQALDVYKTMEQINQANAYK</sequence>
<evidence type="ECO:0000313" key="2">
    <source>
        <dbReference type="EMBL" id="CCB88306.1"/>
    </source>
</evidence>
<dbReference type="HOGENOM" id="CLU_908806_0_0_0"/>
<organism evidence="2 3">
    <name type="scientific">Simkania negevensis (strain ATCC VR-1471 / DSM 27360 / Z)</name>
    <dbReference type="NCBI Taxonomy" id="331113"/>
    <lineage>
        <taxon>Bacteria</taxon>
        <taxon>Pseudomonadati</taxon>
        <taxon>Chlamydiota</taxon>
        <taxon>Chlamydiia</taxon>
        <taxon>Parachlamydiales</taxon>
        <taxon>Simkaniaceae</taxon>
        <taxon>Simkania</taxon>
    </lineage>
</organism>
<name>F8L6H1_SIMNZ</name>
<feature type="coiled-coil region" evidence="1">
    <location>
        <begin position="200"/>
        <end position="227"/>
    </location>
</feature>
<dbReference type="AlphaFoldDB" id="F8L6H1"/>
<evidence type="ECO:0000313" key="3">
    <source>
        <dbReference type="Proteomes" id="UP000000496"/>
    </source>
</evidence>
<dbReference type="Proteomes" id="UP000000496">
    <property type="component" value="Chromosome gsn.131"/>
</dbReference>